<keyword evidence="4 9" id="KW-0479">Metal-binding</keyword>
<evidence type="ECO:0000256" key="10">
    <source>
        <dbReference type="SAM" id="MobiDB-lite"/>
    </source>
</evidence>
<feature type="region of interest" description="Disordered" evidence="10">
    <location>
        <begin position="131"/>
        <end position="435"/>
    </location>
</feature>
<evidence type="ECO:0000256" key="4">
    <source>
        <dbReference type="ARBA" id="ARBA00022723"/>
    </source>
</evidence>
<dbReference type="SMART" id="SM00132">
    <property type="entry name" value="LIM"/>
    <property type="match status" value="2"/>
</dbReference>
<feature type="compositionally biased region" description="Polar residues" evidence="10">
    <location>
        <begin position="727"/>
        <end position="745"/>
    </location>
</feature>
<feature type="region of interest" description="Disordered" evidence="10">
    <location>
        <begin position="659"/>
        <end position="695"/>
    </location>
</feature>
<keyword evidence="13" id="KW-1185">Reference proteome</keyword>
<feature type="compositionally biased region" description="Low complexity" evidence="10">
    <location>
        <begin position="463"/>
        <end position="500"/>
    </location>
</feature>
<keyword evidence="7" id="KW-0965">Cell junction</keyword>
<keyword evidence="5" id="KW-0677">Repeat</keyword>
<dbReference type="GO" id="GO:0005634">
    <property type="term" value="C:nucleus"/>
    <property type="evidence" value="ECO:0007669"/>
    <property type="project" value="TreeGrafter"/>
</dbReference>
<evidence type="ECO:0000256" key="5">
    <source>
        <dbReference type="ARBA" id="ARBA00022737"/>
    </source>
</evidence>
<keyword evidence="6 9" id="KW-0862">Zinc</keyword>
<feature type="compositionally biased region" description="Basic and acidic residues" evidence="10">
    <location>
        <begin position="553"/>
        <end position="566"/>
    </location>
</feature>
<dbReference type="EMBL" id="KZ819334">
    <property type="protein sequence ID" value="PWN18870.1"/>
    <property type="molecule type" value="Genomic_DNA"/>
</dbReference>
<dbReference type="GO" id="GO:0030695">
    <property type="term" value="F:GTPase regulator activity"/>
    <property type="evidence" value="ECO:0007669"/>
    <property type="project" value="UniProtKB-ARBA"/>
</dbReference>
<dbReference type="PROSITE" id="PS50023">
    <property type="entry name" value="LIM_DOMAIN_2"/>
    <property type="match status" value="2"/>
</dbReference>
<dbReference type="GO" id="GO:0005737">
    <property type="term" value="C:cytoplasm"/>
    <property type="evidence" value="ECO:0007669"/>
    <property type="project" value="UniProtKB-SubCell"/>
</dbReference>
<evidence type="ECO:0000256" key="7">
    <source>
        <dbReference type="ARBA" id="ARBA00022949"/>
    </source>
</evidence>
<feature type="region of interest" description="Disordered" evidence="10">
    <location>
        <begin position="1"/>
        <end position="99"/>
    </location>
</feature>
<proteinExistence type="predicted"/>
<dbReference type="OrthoDB" id="15567at2759"/>
<reference evidence="12 13" key="1">
    <citation type="journal article" date="2018" name="Mol. Biol. Evol.">
        <title>Broad Genomic Sampling Reveals a Smut Pathogenic Ancestry of the Fungal Clade Ustilaginomycotina.</title>
        <authorList>
            <person name="Kijpornyongpan T."/>
            <person name="Mondo S.J."/>
            <person name="Barry K."/>
            <person name="Sandor L."/>
            <person name="Lee J."/>
            <person name="Lipzen A."/>
            <person name="Pangilinan J."/>
            <person name="LaButti K."/>
            <person name="Hainaut M."/>
            <person name="Henrissat B."/>
            <person name="Grigoriev I.V."/>
            <person name="Spatafora J.W."/>
            <person name="Aime M.C."/>
        </authorList>
    </citation>
    <scope>NUCLEOTIDE SEQUENCE [LARGE SCALE GENOMIC DNA]</scope>
    <source>
        <strain evidence="12 13">MCA 4718</strain>
    </source>
</reference>
<dbReference type="PANTHER" id="PTHR24205:SF16">
    <property type="entry name" value="GH01042P-RELATED"/>
    <property type="match status" value="1"/>
</dbReference>
<dbReference type="AlphaFoldDB" id="A0A316U0Z3"/>
<dbReference type="Pfam" id="PF00412">
    <property type="entry name" value="LIM"/>
    <property type="match status" value="2"/>
</dbReference>
<feature type="compositionally biased region" description="Polar residues" evidence="10">
    <location>
        <begin position="669"/>
        <end position="683"/>
    </location>
</feature>
<feature type="region of interest" description="Disordered" evidence="10">
    <location>
        <begin position="523"/>
        <end position="590"/>
    </location>
</feature>
<dbReference type="Proteomes" id="UP000245942">
    <property type="component" value="Unassembled WGS sequence"/>
</dbReference>
<comment type="subcellular location">
    <subcellularLocation>
        <location evidence="1">Cell junction</location>
    </subcellularLocation>
    <subcellularLocation>
        <location evidence="2">Cytoplasm</location>
    </subcellularLocation>
</comment>
<dbReference type="InterPro" id="IPR001781">
    <property type="entry name" value="Znf_LIM"/>
</dbReference>
<name>A0A316U0Z3_9BASI</name>
<feature type="compositionally biased region" description="Pro residues" evidence="10">
    <location>
        <begin position="309"/>
        <end position="318"/>
    </location>
</feature>
<feature type="region of interest" description="Disordered" evidence="10">
    <location>
        <begin position="463"/>
        <end position="505"/>
    </location>
</feature>
<feature type="compositionally biased region" description="Polar residues" evidence="10">
    <location>
        <begin position="11"/>
        <end position="23"/>
    </location>
</feature>
<evidence type="ECO:0000256" key="8">
    <source>
        <dbReference type="ARBA" id="ARBA00023038"/>
    </source>
</evidence>
<evidence type="ECO:0000259" key="11">
    <source>
        <dbReference type="PROSITE" id="PS50023"/>
    </source>
</evidence>
<evidence type="ECO:0000256" key="6">
    <source>
        <dbReference type="ARBA" id="ARBA00022833"/>
    </source>
</evidence>
<feature type="compositionally biased region" description="Low complexity" evidence="10">
    <location>
        <begin position="163"/>
        <end position="172"/>
    </location>
</feature>
<evidence type="ECO:0000313" key="13">
    <source>
        <dbReference type="Proteomes" id="UP000245942"/>
    </source>
</evidence>
<evidence type="ECO:0000256" key="2">
    <source>
        <dbReference type="ARBA" id="ARBA00004496"/>
    </source>
</evidence>
<dbReference type="FunFam" id="2.10.110.10:FF:000008">
    <property type="entry name" value="Paxillin isoform 1"/>
    <property type="match status" value="1"/>
</dbReference>
<feature type="compositionally biased region" description="Pro residues" evidence="10">
    <location>
        <begin position="325"/>
        <end position="342"/>
    </location>
</feature>
<dbReference type="STRING" id="1684307.A0A316U0Z3"/>
<evidence type="ECO:0000313" key="12">
    <source>
        <dbReference type="EMBL" id="PWN18870.1"/>
    </source>
</evidence>
<dbReference type="PANTHER" id="PTHR24205">
    <property type="entry name" value="FOUR AND A HALF LIM DOMAINS PROTEIN"/>
    <property type="match status" value="1"/>
</dbReference>
<feature type="compositionally biased region" description="Polar residues" evidence="10">
    <location>
        <begin position="239"/>
        <end position="256"/>
    </location>
</feature>
<feature type="domain" description="LIM zinc-binding" evidence="11">
    <location>
        <begin position="977"/>
        <end position="1037"/>
    </location>
</feature>
<dbReference type="CDD" id="cd08368">
    <property type="entry name" value="LIM"/>
    <property type="match status" value="3"/>
</dbReference>
<organism evidence="12 13">
    <name type="scientific">Pseudomicrostroma glucosiphilum</name>
    <dbReference type="NCBI Taxonomy" id="1684307"/>
    <lineage>
        <taxon>Eukaryota</taxon>
        <taxon>Fungi</taxon>
        <taxon>Dikarya</taxon>
        <taxon>Basidiomycota</taxon>
        <taxon>Ustilaginomycotina</taxon>
        <taxon>Exobasidiomycetes</taxon>
        <taxon>Microstromatales</taxon>
        <taxon>Microstromatales incertae sedis</taxon>
        <taxon>Pseudomicrostroma</taxon>
    </lineage>
</organism>
<evidence type="ECO:0000256" key="3">
    <source>
        <dbReference type="ARBA" id="ARBA00022490"/>
    </source>
</evidence>
<dbReference type="SUPFAM" id="SSF57716">
    <property type="entry name" value="Glucocorticoid receptor-like (DNA-binding domain)"/>
    <property type="match status" value="3"/>
</dbReference>
<sequence>MSTQEAHRRSPSPTKSQRQTSRPASPIKGPLHRMLQSITPSPSGSFGGGPKLYETLDQPKSNASRSNSLYNDPTAHGDHLPSDTFSPEPTRPRSRADSTAAVKVDYMASSPLHTNGTVNVYHSDISSDAYHQEAASAGIPPSGSRGRTLSYTSGDAYAPWVIPPQQQHQYDPQPAPYIPQPYDQRYANAHPHHHQPEHSQPGPPLPLPAPSSQSLHRGHSLQEAPHHRSYSPRPFGGQPATSSEATSSHAGLQNPTYMPPAPQSGWQANQTGPRHEPNGPQRRYTYGGPPQGWHSEQQPPDLQLSYQHTPPPPLPGPPSWQGQPSQPPPQRSPSPLPPPPISPRSSFPQTLDSHGSFPYPTSAVAAIAPATPKGPLPSAIPPQSPVSRGAGTVRRSLPQPPGTPPGLARPPTIPNYVPGQTPPTTPTQASTYLKGAGLATPLSPILATPPAAQPSTIAAVEVAKATAPTASAAEGAMLPTGSSPTSASSTTSFAPQASSPINGTALSRSDSILSAAEELMARGMPSRRGRGAFGRFGRSPLSATPATPTANESTDRQHERTDRQHEQPVPAHLQNQSDGGPNQRAENGIPPNEAEKLSEAFNGISLQTGNAAVISEAFTIPKIHSPPPNAAPPVPYIALPDEDDVASAGGPMIAISAPEEESVRAPETNAKSNGTSAMPSFSFSGPDEEEATSGPTINIMGVEDDDSEGNGPVISISGSDAYDDGSRSSGVGMTPSISLSHTSGYTPAMPQRASATSSTSLAEQAARAQAEASKWNGAVPQAPFDHLQSASSVAGTTCGSCSKYIAGRVVQAINQSFHPACFACNHCKELLEHVAFYEHEGKAYCHFDYHELFSLRCFHCRTPIVDERFIQINDPELLSSSNAAAASQKGGKNGTVGGAAGGGAASAGVRYYHDLHFFCANCGDPFIDPKVASSTSGSERGKIQVDEAGRVLSGGKAFVVWKGYPYCESCHHSVHKPSCKACRKPILYDVVTALKGKWHPECFVCEGCKQPFEDERVFVDTQGRGYDEECYRIWLKGTL</sequence>
<feature type="compositionally biased region" description="Pro residues" evidence="10">
    <location>
        <begin position="372"/>
        <end position="384"/>
    </location>
</feature>
<keyword evidence="3" id="KW-0963">Cytoplasm</keyword>
<feature type="region of interest" description="Disordered" evidence="10">
    <location>
        <begin position="721"/>
        <end position="766"/>
    </location>
</feature>
<feature type="compositionally biased region" description="Polar residues" evidence="10">
    <location>
        <begin position="294"/>
        <end position="308"/>
    </location>
</feature>
<evidence type="ECO:0000256" key="1">
    <source>
        <dbReference type="ARBA" id="ARBA00004282"/>
    </source>
</evidence>
<dbReference type="GeneID" id="37017162"/>
<protein>
    <recommendedName>
        <fullName evidence="11">LIM zinc-binding domain-containing protein</fullName>
    </recommendedName>
</protein>
<dbReference type="PROSITE" id="PS00478">
    <property type="entry name" value="LIM_DOMAIN_1"/>
    <property type="match status" value="2"/>
</dbReference>
<dbReference type="GO" id="GO:0046872">
    <property type="term" value="F:metal ion binding"/>
    <property type="evidence" value="ECO:0007669"/>
    <property type="project" value="UniProtKB-KW"/>
</dbReference>
<feature type="compositionally biased region" description="Polar residues" evidence="10">
    <location>
        <begin position="541"/>
        <end position="552"/>
    </location>
</feature>
<dbReference type="RefSeq" id="XP_025346030.1">
    <property type="nucleotide sequence ID" value="XM_025495428.1"/>
</dbReference>
<feature type="domain" description="LIM zinc-binding" evidence="11">
    <location>
        <begin position="796"/>
        <end position="855"/>
    </location>
</feature>
<gene>
    <name evidence="12" type="ORF">BCV69DRAFT_65366</name>
</gene>
<accession>A0A316U0Z3</accession>
<evidence type="ECO:0000256" key="9">
    <source>
        <dbReference type="PROSITE-ProRule" id="PRU00125"/>
    </source>
</evidence>
<dbReference type="GO" id="GO:0003712">
    <property type="term" value="F:transcription coregulator activity"/>
    <property type="evidence" value="ECO:0007669"/>
    <property type="project" value="TreeGrafter"/>
</dbReference>
<feature type="compositionally biased region" description="Polar residues" evidence="10">
    <location>
        <begin position="58"/>
        <end position="71"/>
    </location>
</feature>
<feature type="compositionally biased region" description="Pro residues" evidence="10">
    <location>
        <begin position="398"/>
        <end position="413"/>
    </location>
</feature>
<keyword evidence="8 9" id="KW-0440">LIM domain</keyword>
<dbReference type="Gene3D" id="2.10.110.10">
    <property type="entry name" value="Cysteine Rich Protein"/>
    <property type="match status" value="3"/>
</dbReference>